<organism evidence="1 2">
    <name type="scientific">Pyropia yezoensis</name>
    <name type="common">Susabi-nori</name>
    <name type="synonym">Porphyra yezoensis</name>
    <dbReference type="NCBI Taxonomy" id="2788"/>
    <lineage>
        <taxon>Eukaryota</taxon>
        <taxon>Rhodophyta</taxon>
        <taxon>Bangiophyceae</taxon>
        <taxon>Bangiales</taxon>
        <taxon>Bangiaceae</taxon>
        <taxon>Pyropia</taxon>
    </lineage>
</organism>
<proteinExistence type="predicted"/>
<evidence type="ECO:0000313" key="1">
    <source>
        <dbReference type="EMBL" id="KAK1867510.1"/>
    </source>
</evidence>
<name>A0ACC3CB94_PYRYE</name>
<reference evidence="1" key="1">
    <citation type="submission" date="2019-11" db="EMBL/GenBank/DDBJ databases">
        <title>Nori genome reveals adaptations in red seaweeds to the harsh intertidal environment.</title>
        <authorList>
            <person name="Wang D."/>
            <person name="Mao Y."/>
        </authorList>
    </citation>
    <scope>NUCLEOTIDE SEQUENCE</scope>
    <source>
        <tissue evidence="1">Gametophyte</tissue>
    </source>
</reference>
<accession>A0ACC3CB94</accession>
<dbReference type="EMBL" id="CM020620">
    <property type="protein sequence ID" value="KAK1867510.1"/>
    <property type="molecule type" value="Genomic_DNA"/>
</dbReference>
<dbReference type="Proteomes" id="UP000798662">
    <property type="component" value="Chromosome 3"/>
</dbReference>
<comment type="caution">
    <text evidence="1">The sequence shown here is derived from an EMBL/GenBank/DDBJ whole genome shotgun (WGS) entry which is preliminary data.</text>
</comment>
<evidence type="ECO:0000313" key="2">
    <source>
        <dbReference type="Proteomes" id="UP000798662"/>
    </source>
</evidence>
<keyword evidence="2" id="KW-1185">Reference proteome</keyword>
<gene>
    <name evidence="1" type="ORF">I4F81_010017</name>
</gene>
<sequence>MWVVMANAVRAEAMSTYALLLSVQRRWSRLTGSDLRAVVTFWAVTHHFIEVTLAVERGTLLPALLASASAAAAAAGRPPPADLVAYVAVAGPASRARLAAALTSIRELLAAPPPPAALLHALYTALLSLLPSLLAHLAGLHAAALPHAPPVADHAAVAAAYAARGRAREGLALLGRGFGADSDRRQWAVAALGVARAGALEGWMAAVDAAHGGIVGLGLGGGERRVTFGGRTSWLWGGGRRRSRGRLWDDAASEE</sequence>
<protein>
    <submittedName>
        <fullName evidence="1">Uncharacterized protein</fullName>
    </submittedName>
</protein>